<comment type="caution">
    <text evidence="2">The sequence shown here is derived from an EMBL/GenBank/DDBJ whole genome shotgun (WGS) entry which is preliminary data.</text>
</comment>
<dbReference type="AlphaFoldDB" id="A0A099NPF9"/>
<gene>
    <name evidence="2" type="ORF">JL09_g6463</name>
</gene>
<evidence type="ECO:0000313" key="3">
    <source>
        <dbReference type="Proteomes" id="UP000029867"/>
    </source>
</evidence>
<reference evidence="3" key="1">
    <citation type="journal article" date="2014" name="Microb. Cell Fact.">
        <title>Exploiting Issatchenkia orientalis SD108 for succinic acid production.</title>
        <authorList>
            <person name="Xiao H."/>
            <person name="Shao Z."/>
            <person name="Jiang Y."/>
            <person name="Dole S."/>
            <person name="Zhao H."/>
        </authorList>
    </citation>
    <scope>NUCLEOTIDE SEQUENCE [LARGE SCALE GENOMIC DNA]</scope>
    <source>
        <strain evidence="3">SD108</strain>
    </source>
</reference>
<feature type="region of interest" description="Disordered" evidence="1">
    <location>
        <begin position="1"/>
        <end position="20"/>
    </location>
</feature>
<dbReference type="Proteomes" id="UP000029867">
    <property type="component" value="Unassembled WGS sequence"/>
</dbReference>
<sequence length="46" mass="4910">MVKTVVGKPISGLGPEKTAKRQLRTRHFGNVAVSAKSEANTPQVGY</sequence>
<evidence type="ECO:0000313" key="2">
    <source>
        <dbReference type="EMBL" id="KGK34390.1"/>
    </source>
</evidence>
<organism evidence="2 3">
    <name type="scientific">Pichia kudriavzevii</name>
    <name type="common">Yeast</name>
    <name type="synonym">Issatchenkia orientalis</name>
    <dbReference type="NCBI Taxonomy" id="4909"/>
    <lineage>
        <taxon>Eukaryota</taxon>
        <taxon>Fungi</taxon>
        <taxon>Dikarya</taxon>
        <taxon>Ascomycota</taxon>
        <taxon>Saccharomycotina</taxon>
        <taxon>Pichiomycetes</taxon>
        <taxon>Pichiales</taxon>
        <taxon>Pichiaceae</taxon>
        <taxon>Pichia</taxon>
    </lineage>
</organism>
<evidence type="ECO:0000256" key="1">
    <source>
        <dbReference type="SAM" id="MobiDB-lite"/>
    </source>
</evidence>
<name>A0A099NPF9_PICKU</name>
<proteinExistence type="predicted"/>
<dbReference type="EMBL" id="JQFK01001693">
    <property type="protein sequence ID" value="KGK34390.1"/>
    <property type="molecule type" value="Genomic_DNA"/>
</dbReference>
<protein>
    <submittedName>
        <fullName evidence="2">Uncharacterized protein</fullName>
    </submittedName>
</protein>
<dbReference type="HOGENOM" id="CLU_3322431_0_0_1"/>
<accession>A0A099NPF9</accession>